<dbReference type="InterPro" id="IPR024072">
    <property type="entry name" value="DHFR-like_dom_sf"/>
</dbReference>
<dbReference type="PANTHER" id="PTHR38011">
    <property type="entry name" value="DIHYDROFOLATE REDUCTASE FAMILY PROTEIN (AFU_ORTHOLOGUE AFUA_8G06820)"/>
    <property type="match status" value="1"/>
</dbReference>
<reference evidence="3" key="1">
    <citation type="submission" date="2016-11" db="EMBL/GenBank/DDBJ databases">
        <authorList>
            <person name="Varghese N."/>
            <person name="Submissions S."/>
        </authorList>
    </citation>
    <scope>NUCLEOTIDE SEQUENCE [LARGE SCALE GENOMIC DNA]</scope>
    <source>
        <strain evidence="3">DSM 9756</strain>
    </source>
</reference>
<dbReference type="AlphaFoldDB" id="A0A1M5E870"/>
<evidence type="ECO:0000313" key="3">
    <source>
        <dbReference type="Proteomes" id="UP000184076"/>
    </source>
</evidence>
<dbReference type="Gene3D" id="3.40.430.10">
    <property type="entry name" value="Dihydrofolate Reductase, subunit A"/>
    <property type="match status" value="1"/>
</dbReference>
<accession>A0A1M5E870</accession>
<dbReference type="InterPro" id="IPR002734">
    <property type="entry name" value="RibDG_C"/>
</dbReference>
<keyword evidence="3" id="KW-1185">Reference proteome</keyword>
<dbReference type="Pfam" id="PF01872">
    <property type="entry name" value="RibD_C"/>
    <property type="match status" value="1"/>
</dbReference>
<sequence length="185" mass="20311">MKVTLLMAMTLDGKIAKHADHFPDWTPPEDKKIFAALSRRAGVVIMGSRTFDTLGKPLPERLNVVMTRDPSRKSPWDNLVFTADPPRQILERLESQGYGEVVLAGGTCVNSLFARKGLIDAVVVTLSPKIFGTGLGLFSPDVAMDLSLEEVERAGSELVILRYRVLQARVSENAKAGRRVGVCFD</sequence>
<organism evidence="2 3">
    <name type="scientific">Desulfacinum infernum DSM 9756</name>
    <dbReference type="NCBI Taxonomy" id="1121391"/>
    <lineage>
        <taxon>Bacteria</taxon>
        <taxon>Pseudomonadati</taxon>
        <taxon>Thermodesulfobacteriota</taxon>
        <taxon>Syntrophobacteria</taxon>
        <taxon>Syntrophobacterales</taxon>
        <taxon>Syntrophobacteraceae</taxon>
        <taxon>Desulfacinum</taxon>
    </lineage>
</organism>
<dbReference type="GO" id="GO:0009231">
    <property type="term" value="P:riboflavin biosynthetic process"/>
    <property type="evidence" value="ECO:0007669"/>
    <property type="project" value="InterPro"/>
</dbReference>
<dbReference type="PANTHER" id="PTHR38011:SF11">
    <property type="entry name" value="2,5-DIAMINO-6-RIBOSYLAMINO-4(3H)-PYRIMIDINONE 5'-PHOSPHATE REDUCTASE"/>
    <property type="match status" value="1"/>
</dbReference>
<protein>
    <submittedName>
        <fullName evidence="2">Dihydrofolate reductase</fullName>
    </submittedName>
</protein>
<gene>
    <name evidence="2" type="ORF">SAMN02745206_02594</name>
</gene>
<dbReference type="InterPro" id="IPR050765">
    <property type="entry name" value="Riboflavin_Biosynth_HTPR"/>
</dbReference>
<dbReference type="SUPFAM" id="SSF53597">
    <property type="entry name" value="Dihydrofolate reductase-like"/>
    <property type="match status" value="1"/>
</dbReference>
<dbReference type="RefSeq" id="WP_073040153.1">
    <property type="nucleotide sequence ID" value="NZ_FQVB01000026.1"/>
</dbReference>
<evidence type="ECO:0000259" key="1">
    <source>
        <dbReference type="Pfam" id="PF01872"/>
    </source>
</evidence>
<dbReference type="Proteomes" id="UP000184076">
    <property type="component" value="Unassembled WGS sequence"/>
</dbReference>
<evidence type="ECO:0000313" key="2">
    <source>
        <dbReference type="EMBL" id="SHF75334.1"/>
    </source>
</evidence>
<feature type="domain" description="Bacterial bifunctional deaminase-reductase C-terminal" evidence="1">
    <location>
        <begin position="2"/>
        <end position="159"/>
    </location>
</feature>
<dbReference type="EMBL" id="FQVB01000026">
    <property type="protein sequence ID" value="SHF75334.1"/>
    <property type="molecule type" value="Genomic_DNA"/>
</dbReference>
<dbReference type="OrthoDB" id="9804315at2"/>
<dbReference type="GO" id="GO:0008703">
    <property type="term" value="F:5-amino-6-(5-phosphoribosylamino)uracil reductase activity"/>
    <property type="evidence" value="ECO:0007669"/>
    <property type="project" value="InterPro"/>
</dbReference>
<dbReference type="STRING" id="1121391.SAMN02745206_02594"/>
<proteinExistence type="predicted"/>
<name>A0A1M5E870_9BACT</name>